<gene>
    <name evidence="1" type="ORF">CSSPJE1EN2_LOCUS19499</name>
</gene>
<accession>A0ABP1BNT0</accession>
<sequence length="159" mass="17937">MMVGRGGDGGGRTFDGCNDCVFFFSLQRSWELPMAIVKSDDVGVATTWYSSPQIIILCNGLGRGPRCEGEPGGKEYALLMRVFFFISFFLQQLVKKSVEFPWFSPTSGPYPDPFEFLRFFCRMLKDIGECSLGLLRETSYHILRDLRTIIASVYALIAD</sequence>
<organism evidence="1 2">
    <name type="scientific">Sphagnum jensenii</name>
    <dbReference type="NCBI Taxonomy" id="128206"/>
    <lineage>
        <taxon>Eukaryota</taxon>
        <taxon>Viridiplantae</taxon>
        <taxon>Streptophyta</taxon>
        <taxon>Embryophyta</taxon>
        <taxon>Bryophyta</taxon>
        <taxon>Sphagnophytina</taxon>
        <taxon>Sphagnopsida</taxon>
        <taxon>Sphagnales</taxon>
        <taxon>Sphagnaceae</taxon>
        <taxon>Sphagnum</taxon>
    </lineage>
</organism>
<name>A0ABP1BNT0_9BRYO</name>
<reference evidence="1" key="1">
    <citation type="submission" date="2024-03" db="EMBL/GenBank/DDBJ databases">
        <authorList>
            <consortium name="ELIXIR-Norway"/>
            <consortium name="Elixir Norway"/>
        </authorList>
    </citation>
    <scope>NUCLEOTIDE SEQUENCE</scope>
</reference>
<protein>
    <submittedName>
        <fullName evidence="1">Uncharacterized protein</fullName>
    </submittedName>
</protein>
<evidence type="ECO:0000313" key="1">
    <source>
        <dbReference type="EMBL" id="CAK9877674.1"/>
    </source>
</evidence>
<proteinExistence type="predicted"/>
<dbReference type="EMBL" id="OZ023707">
    <property type="protein sequence ID" value="CAK9877674.1"/>
    <property type="molecule type" value="Genomic_DNA"/>
</dbReference>
<keyword evidence="2" id="KW-1185">Reference proteome</keyword>
<dbReference type="Proteomes" id="UP001497522">
    <property type="component" value="Chromosome 6"/>
</dbReference>
<evidence type="ECO:0000313" key="2">
    <source>
        <dbReference type="Proteomes" id="UP001497522"/>
    </source>
</evidence>